<protein>
    <recommendedName>
        <fullName evidence="3">FAD-binding FR-type domain-containing protein</fullName>
    </recommendedName>
</protein>
<name>A0A7T0PDM5_9CORY</name>
<dbReference type="Proteomes" id="UP000594586">
    <property type="component" value="Chromosome"/>
</dbReference>
<evidence type="ECO:0000313" key="1">
    <source>
        <dbReference type="EMBL" id="QPK83068.1"/>
    </source>
</evidence>
<dbReference type="EMBL" id="CP064955">
    <property type="protein sequence ID" value="QPK83068.1"/>
    <property type="molecule type" value="Genomic_DNA"/>
</dbReference>
<gene>
    <name evidence="1" type="ORF">G7Y29_09540</name>
</gene>
<proteinExistence type="predicted"/>
<keyword evidence="2" id="KW-1185">Reference proteome</keyword>
<reference evidence="1 2" key="1">
    <citation type="submission" date="2020-11" db="EMBL/GenBank/DDBJ databases">
        <title>Corynebacterium sp. MC1420.</title>
        <authorList>
            <person name="Zhou J."/>
        </authorList>
    </citation>
    <scope>NUCLEOTIDE SEQUENCE [LARGE SCALE GENOMIC DNA]</scope>
    <source>
        <strain evidence="1 2">MC1420</strain>
    </source>
</reference>
<dbReference type="RefSeq" id="WP_165002346.1">
    <property type="nucleotide sequence ID" value="NZ_CP064955.1"/>
</dbReference>
<organism evidence="1 2">
    <name type="scientific">Corynebacterium qintianiae</name>
    <dbReference type="NCBI Taxonomy" id="2709392"/>
    <lineage>
        <taxon>Bacteria</taxon>
        <taxon>Bacillati</taxon>
        <taxon>Actinomycetota</taxon>
        <taxon>Actinomycetes</taxon>
        <taxon>Mycobacteriales</taxon>
        <taxon>Corynebacteriaceae</taxon>
        <taxon>Corynebacterium</taxon>
    </lineage>
</organism>
<evidence type="ECO:0008006" key="3">
    <source>
        <dbReference type="Google" id="ProtNLM"/>
    </source>
</evidence>
<dbReference type="AlphaFoldDB" id="A0A7T0PDM5"/>
<sequence>MERFSDIVGLLRGDADRVREQLYLAITSEIPQGAGMFPPASGKVSRELIDALSYIFLSANATGALPDSAVLRLRAWALDLRRFGFPAASYDAFARIVREVLGAGIEARFVLEDAASEMARAATAADLQGVPAAAAARVSSVRTDNGVDVVRLEAGMPVSYAPGQYLPVMQVGRQGAWRSLAPALPSNPFGQLEFHVDGEITPEVGSYITLGAARGASPRFDAGQLTVVAAGTGAAAAKAIVFHALEMPAPPRTRLALVGDVADRDAFTRLAAVSEWFSVEADPDLAGEVVFCGPHEQVAALDVPADAIRICPDAPADWTYRA</sequence>
<evidence type="ECO:0000313" key="2">
    <source>
        <dbReference type="Proteomes" id="UP000594586"/>
    </source>
</evidence>
<dbReference type="KEGG" id="cqn:G7Y29_09540"/>
<accession>A0A7T0PDM5</accession>